<evidence type="ECO:0000313" key="1">
    <source>
        <dbReference type="EMBL" id="GFT58528.1"/>
    </source>
</evidence>
<dbReference type="EMBL" id="BMAW01113726">
    <property type="protein sequence ID" value="GFT58528.1"/>
    <property type="molecule type" value="Genomic_DNA"/>
</dbReference>
<keyword evidence="2" id="KW-1185">Reference proteome</keyword>
<reference evidence="1" key="1">
    <citation type="submission" date="2020-08" db="EMBL/GenBank/DDBJ databases">
        <title>Multicomponent nature underlies the extraordinary mechanical properties of spider dragline silk.</title>
        <authorList>
            <person name="Kono N."/>
            <person name="Nakamura H."/>
            <person name="Mori M."/>
            <person name="Yoshida Y."/>
            <person name="Ohtoshi R."/>
            <person name="Malay A.D."/>
            <person name="Moran D.A.P."/>
            <person name="Tomita M."/>
            <person name="Numata K."/>
            <person name="Arakawa K."/>
        </authorList>
    </citation>
    <scope>NUCLEOTIDE SEQUENCE</scope>
</reference>
<evidence type="ECO:0000313" key="2">
    <source>
        <dbReference type="Proteomes" id="UP000887013"/>
    </source>
</evidence>
<dbReference type="Proteomes" id="UP000887013">
    <property type="component" value="Unassembled WGS sequence"/>
</dbReference>
<comment type="caution">
    <text evidence="1">The sequence shown here is derived from an EMBL/GenBank/DDBJ whole genome shotgun (WGS) entry which is preliminary data.</text>
</comment>
<dbReference type="AlphaFoldDB" id="A0A8X6P9B5"/>
<sequence length="239" mass="27124">MHSNRHIKHFDLRSRLDDVEKQTIRNLHDYQAGAIEVTDGRLKKPDLIDVDEEKWILLIGNNKSYEKLTVRLCTFIRNLTKATDCNKGAKETLVALKLERHRHDGKRLELLGMRLVALAKGTVKVKATIHRKGQKALKNVWSSNSGWRKSDGKSLDFIYIKAVGVLMYLMVETRLDLDHSVEFLSRSLENLSAKDIVRVKGVFCDKVGSFKYGITYHAAVTKGLHCDSDSELSGCIKTC</sequence>
<accession>A0A8X6P9B5</accession>
<proteinExistence type="predicted"/>
<name>A0A8X6P9B5_NEPPI</name>
<gene>
    <name evidence="1" type="ORF">NPIL_586881</name>
</gene>
<organism evidence="1 2">
    <name type="scientific">Nephila pilipes</name>
    <name type="common">Giant wood spider</name>
    <name type="synonym">Nephila maculata</name>
    <dbReference type="NCBI Taxonomy" id="299642"/>
    <lineage>
        <taxon>Eukaryota</taxon>
        <taxon>Metazoa</taxon>
        <taxon>Ecdysozoa</taxon>
        <taxon>Arthropoda</taxon>
        <taxon>Chelicerata</taxon>
        <taxon>Arachnida</taxon>
        <taxon>Araneae</taxon>
        <taxon>Araneomorphae</taxon>
        <taxon>Entelegynae</taxon>
        <taxon>Araneoidea</taxon>
        <taxon>Nephilidae</taxon>
        <taxon>Nephila</taxon>
    </lineage>
</organism>
<protein>
    <submittedName>
        <fullName evidence="1">Uncharacterized protein</fullName>
    </submittedName>
</protein>